<dbReference type="Pfam" id="PF01614">
    <property type="entry name" value="IclR_C"/>
    <property type="match status" value="1"/>
</dbReference>
<dbReference type="InterPro" id="IPR050707">
    <property type="entry name" value="HTH_MetabolicPath_Reg"/>
</dbReference>
<reference evidence="6 7" key="1">
    <citation type="submission" date="2017-10" db="EMBL/GenBank/DDBJ databases">
        <title>Novel microbial diversity and functional potential in the marine mammal oral microbiome.</title>
        <authorList>
            <person name="Dudek N.K."/>
            <person name="Sun C.L."/>
            <person name="Burstein D."/>
            <person name="Kantor R.S."/>
            <person name="Aliaga Goltsman D.S."/>
            <person name="Bik E.M."/>
            <person name="Thomas B.C."/>
            <person name="Banfield J.F."/>
            <person name="Relman D.A."/>
        </authorList>
    </citation>
    <scope>NUCLEOTIDE SEQUENCE [LARGE SCALE GENOMIC DNA]</scope>
    <source>
        <strain evidence="6">DOLJORAL78_47_16</strain>
    </source>
</reference>
<evidence type="ECO:0000256" key="1">
    <source>
        <dbReference type="ARBA" id="ARBA00023015"/>
    </source>
</evidence>
<accession>A0A2G6KEB5</accession>
<dbReference type="InterPro" id="IPR014757">
    <property type="entry name" value="Tscrpt_reg_IclR_C"/>
</dbReference>
<dbReference type="Pfam" id="PF09339">
    <property type="entry name" value="HTH_IclR"/>
    <property type="match status" value="1"/>
</dbReference>
<keyword evidence="1" id="KW-0805">Transcription regulation</keyword>
<keyword evidence="2" id="KW-0238">DNA-binding</keyword>
<evidence type="ECO:0000256" key="3">
    <source>
        <dbReference type="ARBA" id="ARBA00023163"/>
    </source>
</evidence>
<evidence type="ECO:0000259" key="4">
    <source>
        <dbReference type="PROSITE" id="PS51077"/>
    </source>
</evidence>
<dbReference type="InterPro" id="IPR036388">
    <property type="entry name" value="WH-like_DNA-bd_sf"/>
</dbReference>
<dbReference type="PROSITE" id="PS51077">
    <property type="entry name" value="HTH_ICLR"/>
    <property type="match status" value="1"/>
</dbReference>
<dbReference type="AlphaFoldDB" id="A0A2G6KEB5"/>
<dbReference type="Proteomes" id="UP000230821">
    <property type="component" value="Unassembled WGS sequence"/>
</dbReference>
<dbReference type="PANTHER" id="PTHR30136">
    <property type="entry name" value="HELIX-TURN-HELIX TRANSCRIPTIONAL REGULATOR, ICLR FAMILY"/>
    <property type="match status" value="1"/>
</dbReference>
<comment type="caution">
    <text evidence="6">The sequence shown here is derived from an EMBL/GenBank/DDBJ whole genome shotgun (WGS) entry which is preliminary data.</text>
</comment>
<dbReference type="PANTHER" id="PTHR30136:SF35">
    <property type="entry name" value="HTH-TYPE TRANSCRIPTIONAL REGULATOR RV1719"/>
    <property type="match status" value="1"/>
</dbReference>
<dbReference type="InterPro" id="IPR005471">
    <property type="entry name" value="Tscrpt_reg_IclR_N"/>
</dbReference>
<dbReference type="SUPFAM" id="SSF46785">
    <property type="entry name" value="Winged helix' DNA-binding domain"/>
    <property type="match status" value="1"/>
</dbReference>
<gene>
    <name evidence="6" type="ORF">CSA56_08905</name>
</gene>
<protein>
    <submittedName>
        <fullName evidence="6">IclR family transcriptional regulator</fullName>
    </submittedName>
</protein>
<evidence type="ECO:0000256" key="2">
    <source>
        <dbReference type="ARBA" id="ARBA00023125"/>
    </source>
</evidence>
<dbReference type="GO" id="GO:0003700">
    <property type="term" value="F:DNA-binding transcription factor activity"/>
    <property type="evidence" value="ECO:0007669"/>
    <property type="project" value="TreeGrafter"/>
</dbReference>
<feature type="domain" description="HTH iclR-type" evidence="4">
    <location>
        <begin position="2"/>
        <end position="62"/>
    </location>
</feature>
<dbReference type="GO" id="GO:0045892">
    <property type="term" value="P:negative regulation of DNA-templated transcription"/>
    <property type="evidence" value="ECO:0007669"/>
    <property type="project" value="TreeGrafter"/>
</dbReference>
<evidence type="ECO:0000259" key="5">
    <source>
        <dbReference type="PROSITE" id="PS51078"/>
    </source>
</evidence>
<dbReference type="GO" id="GO:0003677">
    <property type="term" value="F:DNA binding"/>
    <property type="evidence" value="ECO:0007669"/>
    <property type="project" value="UniProtKB-KW"/>
</dbReference>
<feature type="domain" description="IclR-ED" evidence="5">
    <location>
        <begin position="63"/>
        <end position="246"/>
    </location>
</feature>
<proteinExistence type="predicted"/>
<name>A0A2G6KEB5_9BACT</name>
<dbReference type="Gene3D" id="1.10.10.10">
    <property type="entry name" value="Winged helix-like DNA-binding domain superfamily/Winged helix DNA-binding domain"/>
    <property type="match status" value="1"/>
</dbReference>
<keyword evidence="3" id="KW-0804">Transcription</keyword>
<dbReference type="SMART" id="SM00346">
    <property type="entry name" value="HTH_ICLR"/>
    <property type="match status" value="1"/>
</dbReference>
<organism evidence="6 7">
    <name type="scientific">candidate division KSB3 bacterium</name>
    <dbReference type="NCBI Taxonomy" id="2044937"/>
    <lineage>
        <taxon>Bacteria</taxon>
        <taxon>candidate division KSB3</taxon>
    </lineage>
</organism>
<dbReference type="InterPro" id="IPR036390">
    <property type="entry name" value="WH_DNA-bd_sf"/>
</dbReference>
<evidence type="ECO:0000313" key="7">
    <source>
        <dbReference type="Proteomes" id="UP000230821"/>
    </source>
</evidence>
<dbReference type="Gene3D" id="3.30.450.40">
    <property type="match status" value="1"/>
</dbReference>
<dbReference type="PROSITE" id="PS51078">
    <property type="entry name" value="ICLR_ED"/>
    <property type="match status" value="1"/>
</dbReference>
<dbReference type="SUPFAM" id="SSF55781">
    <property type="entry name" value="GAF domain-like"/>
    <property type="match status" value="1"/>
</dbReference>
<sequence length="249" mass="27970">MVKSVFRTIKILEFLGEHAGANVTDISKNLRFPKSTAHDILTTLEQENIVAKDQNNRYHLGLKLFELGSMAQTDLEIRRIAQSFLRQLNSELDETVHLTVLEGDEVLYVDCLESSKRLRTYSVIGVRAPLYCTSVGKAILAFLEHDVREKILAHTTFEKFTENTIIDKIFLEDELHTIAQRGYAVDNMEHEEGLRCIGAPIRNRSGRVFAAISVSGPSQRITLGNVSEIGKVVMAQAENISEQLGYHKG</sequence>
<dbReference type="EMBL" id="PDSK01000092">
    <property type="protein sequence ID" value="PIE34026.1"/>
    <property type="molecule type" value="Genomic_DNA"/>
</dbReference>
<evidence type="ECO:0000313" key="6">
    <source>
        <dbReference type="EMBL" id="PIE34026.1"/>
    </source>
</evidence>
<dbReference type="InterPro" id="IPR029016">
    <property type="entry name" value="GAF-like_dom_sf"/>
</dbReference>